<dbReference type="Proteomes" id="UP000292262">
    <property type="component" value="Unassembled WGS sequence"/>
</dbReference>
<sequence length="42" mass="5109">MDKKFERKEREKPLTDLGKPTKKNKRPSLDEDNIHEKKNEKE</sequence>
<feature type="compositionally biased region" description="Basic and acidic residues" evidence="1">
    <location>
        <begin position="27"/>
        <end position="42"/>
    </location>
</feature>
<name>A0A4Q7PHY5_9FLAO</name>
<organism evidence="2 3">
    <name type="scientific">Aquimarina brevivitae</name>
    <dbReference type="NCBI Taxonomy" id="323412"/>
    <lineage>
        <taxon>Bacteria</taxon>
        <taxon>Pseudomonadati</taxon>
        <taxon>Bacteroidota</taxon>
        <taxon>Flavobacteriia</taxon>
        <taxon>Flavobacteriales</taxon>
        <taxon>Flavobacteriaceae</taxon>
        <taxon>Aquimarina</taxon>
    </lineage>
</organism>
<dbReference type="EMBL" id="SGXE01000001">
    <property type="protein sequence ID" value="RZT00036.1"/>
    <property type="molecule type" value="Genomic_DNA"/>
</dbReference>
<proteinExistence type="predicted"/>
<dbReference type="RefSeq" id="WP_278042371.1">
    <property type="nucleotide sequence ID" value="NZ_SGXE01000001.1"/>
</dbReference>
<evidence type="ECO:0000256" key="1">
    <source>
        <dbReference type="SAM" id="MobiDB-lite"/>
    </source>
</evidence>
<feature type="compositionally biased region" description="Basic and acidic residues" evidence="1">
    <location>
        <begin position="1"/>
        <end position="14"/>
    </location>
</feature>
<gene>
    <name evidence="2" type="ORF">EV197_1266</name>
</gene>
<feature type="region of interest" description="Disordered" evidence="1">
    <location>
        <begin position="1"/>
        <end position="42"/>
    </location>
</feature>
<dbReference type="AlphaFoldDB" id="A0A4Q7PHY5"/>
<reference evidence="2 3" key="1">
    <citation type="submission" date="2019-02" db="EMBL/GenBank/DDBJ databases">
        <title>Genomic Encyclopedia of Type Strains, Phase IV (KMG-IV): sequencing the most valuable type-strain genomes for metagenomic binning, comparative biology and taxonomic classification.</title>
        <authorList>
            <person name="Goeker M."/>
        </authorList>
    </citation>
    <scope>NUCLEOTIDE SEQUENCE [LARGE SCALE GENOMIC DNA]</scope>
    <source>
        <strain evidence="2 3">DSM 17196</strain>
    </source>
</reference>
<evidence type="ECO:0000313" key="3">
    <source>
        <dbReference type="Proteomes" id="UP000292262"/>
    </source>
</evidence>
<keyword evidence="3" id="KW-1185">Reference proteome</keyword>
<accession>A0A4Q7PHY5</accession>
<evidence type="ECO:0000313" key="2">
    <source>
        <dbReference type="EMBL" id="RZT00036.1"/>
    </source>
</evidence>
<comment type="caution">
    <text evidence="2">The sequence shown here is derived from an EMBL/GenBank/DDBJ whole genome shotgun (WGS) entry which is preliminary data.</text>
</comment>
<protein>
    <submittedName>
        <fullName evidence="2">Uncharacterized protein</fullName>
    </submittedName>
</protein>